<proteinExistence type="predicted"/>
<reference evidence="1 2" key="1">
    <citation type="submission" date="2017-03" db="EMBL/GenBank/DDBJ databases">
        <title>Genome of the blue death feigning beetle - Asbolus verrucosus.</title>
        <authorList>
            <person name="Rider S.D."/>
        </authorList>
    </citation>
    <scope>NUCLEOTIDE SEQUENCE [LARGE SCALE GENOMIC DNA]</scope>
    <source>
        <strain evidence="1">Butters</strain>
        <tissue evidence="1">Head and leg muscle</tissue>
    </source>
</reference>
<evidence type="ECO:0000313" key="2">
    <source>
        <dbReference type="Proteomes" id="UP000292052"/>
    </source>
</evidence>
<dbReference type="Proteomes" id="UP000292052">
    <property type="component" value="Unassembled WGS sequence"/>
</dbReference>
<comment type="caution">
    <text evidence="1">The sequence shown here is derived from an EMBL/GenBank/DDBJ whole genome shotgun (WGS) entry which is preliminary data.</text>
</comment>
<sequence>MCSRDWILEYETQVDWNEMFLAETMGDRALQGLQRRKGRFWSLWKTSLDAALFILVEL</sequence>
<dbReference type="EMBL" id="QDEB01042293">
    <property type="protein sequence ID" value="RZC38560.1"/>
    <property type="molecule type" value="Genomic_DNA"/>
</dbReference>
<protein>
    <submittedName>
        <fullName evidence="1">Uncharacterized protein</fullName>
    </submittedName>
</protein>
<dbReference type="AlphaFoldDB" id="A0A482W0H5"/>
<organism evidence="1 2">
    <name type="scientific">Asbolus verrucosus</name>
    <name type="common">Desert ironclad beetle</name>
    <dbReference type="NCBI Taxonomy" id="1661398"/>
    <lineage>
        <taxon>Eukaryota</taxon>
        <taxon>Metazoa</taxon>
        <taxon>Ecdysozoa</taxon>
        <taxon>Arthropoda</taxon>
        <taxon>Hexapoda</taxon>
        <taxon>Insecta</taxon>
        <taxon>Pterygota</taxon>
        <taxon>Neoptera</taxon>
        <taxon>Endopterygota</taxon>
        <taxon>Coleoptera</taxon>
        <taxon>Polyphaga</taxon>
        <taxon>Cucujiformia</taxon>
        <taxon>Tenebrionidae</taxon>
        <taxon>Pimeliinae</taxon>
        <taxon>Asbolus</taxon>
    </lineage>
</organism>
<name>A0A482W0H5_ASBVE</name>
<keyword evidence="2" id="KW-1185">Reference proteome</keyword>
<gene>
    <name evidence="1" type="ORF">BDFB_009443</name>
</gene>
<evidence type="ECO:0000313" key="1">
    <source>
        <dbReference type="EMBL" id="RZC38560.1"/>
    </source>
</evidence>
<accession>A0A482W0H5</accession>